<reference evidence="1 2" key="1">
    <citation type="submission" date="2015-11" db="EMBL/GenBank/DDBJ databases">
        <authorList>
            <person name="Zhang Y."/>
            <person name="Guo Z."/>
        </authorList>
    </citation>
    <scope>NUCLEOTIDE SEQUENCE [LARGE SCALE GENOMIC DNA]</scope>
    <source>
        <strain evidence="1 2">YFY001</strain>
    </source>
</reference>
<evidence type="ECO:0000313" key="1">
    <source>
        <dbReference type="EMBL" id="APH02594.1"/>
    </source>
</evidence>
<gene>
    <name evidence="1" type="ORF">ASJ30_14500</name>
</gene>
<dbReference type="KEGG" id="jte:ASJ30_14500"/>
<name>A0A1L3MK73_9MICO</name>
<keyword evidence="2" id="KW-1185">Reference proteome</keyword>
<evidence type="ECO:0000313" key="2">
    <source>
        <dbReference type="Proteomes" id="UP000182938"/>
    </source>
</evidence>
<protein>
    <recommendedName>
        <fullName evidence="3">TauD/TfdA-like domain-containing protein</fullName>
    </recommendedName>
</protein>
<dbReference type="EMBL" id="CP013290">
    <property type="protein sequence ID" value="APH02594.1"/>
    <property type="molecule type" value="Genomic_DNA"/>
</dbReference>
<proteinExistence type="predicted"/>
<accession>A0A1L3MK73</accession>
<dbReference type="Proteomes" id="UP000182938">
    <property type="component" value="Chromosome"/>
</dbReference>
<sequence>MRLADVKLHLDCAALVEGSEQERITERTSLVRRAADLLHSDGFVIFRLGRLRLDAVDSRSLAAELTASLRGELVRRGAPDNLRVEQDKAQETYVPHGHGTRTLLPHHDGQHCSYLTPSRRDDEGWSPQWREFGSSNYTTTPAHKMYQGVFLTDPGDGLSITTYYDWLDVLATVYSERHGGCAAEADPAVVARWLGNNQRTALDLQLKHGCDYPSFSGMLGLNELVWNGLSFHHAEAPLSEEDRKRYPMAIPLTVHCPCGECVGDIARLFCHQMLQATGRNWADFRKKWEVLAPGERFDLLFGHNLTMLHGGLAGGHGRVIEPLCLVVDEPAGEQYEDWLAASWRRALPRPA</sequence>
<evidence type="ECO:0008006" key="3">
    <source>
        <dbReference type="Google" id="ProtNLM"/>
    </source>
</evidence>
<organism evidence="1 2">
    <name type="scientific">Janibacter indicus</name>
    <dbReference type="NCBI Taxonomy" id="857417"/>
    <lineage>
        <taxon>Bacteria</taxon>
        <taxon>Bacillati</taxon>
        <taxon>Actinomycetota</taxon>
        <taxon>Actinomycetes</taxon>
        <taxon>Micrococcales</taxon>
        <taxon>Intrasporangiaceae</taxon>
        <taxon>Janibacter</taxon>
    </lineage>
</organism>
<dbReference type="AlphaFoldDB" id="A0A1L3MK73"/>
<dbReference type="RefSeq" id="WP_072625734.1">
    <property type="nucleotide sequence ID" value="NZ_CP013290.1"/>
</dbReference>